<proteinExistence type="predicted"/>
<feature type="compositionally biased region" description="Low complexity" evidence="1">
    <location>
        <begin position="181"/>
        <end position="206"/>
    </location>
</feature>
<dbReference type="RefSeq" id="WP_347371662.1">
    <property type="nucleotide sequence ID" value="NZ_JBDOJC010000001.1"/>
</dbReference>
<feature type="region of interest" description="Disordered" evidence="1">
    <location>
        <begin position="124"/>
        <end position="296"/>
    </location>
</feature>
<evidence type="ECO:0000313" key="3">
    <source>
        <dbReference type="Proteomes" id="UP001455709"/>
    </source>
</evidence>
<comment type="caution">
    <text evidence="2">The sequence shown here is derived from an EMBL/GenBank/DDBJ whole genome shotgun (WGS) entry which is preliminary data.</text>
</comment>
<protein>
    <recommendedName>
        <fullName evidence="4">DUF2486 domain-containing protein</fullName>
    </recommendedName>
</protein>
<feature type="compositionally biased region" description="Low complexity" evidence="1">
    <location>
        <begin position="153"/>
        <end position="165"/>
    </location>
</feature>
<dbReference type="EMBL" id="JBDOJC010000001">
    <property type="protein sequence ID" value="MEO2219040.1"/>
    <property type="molecule type" value="Genomic_DNA"/>
</dbReference>
<evidence type="ECO:0000256" key="1">
    <source>
        <dbReference type="SAM" id="MobiDB-lite"/>
    </source>
</evidence>
<organism evidence="2 3">
    <name type="scientific">Chromobacterium vaccinii</name>
    <dbReference type="NCBI Taxonomy" id="1108595"/>
    <lineage>
        <taxon>Bacteria</taxon>
        <taxon>Pseudomonadati</taxon>
        <taxon>Pseudomonadota</taxon>
        <taxon>Betaproteobacteria</taxon>
        <taxon>Neisseriales</taxon>
        <taxon>Chromobacteriaceae</taxon>
        <taxon>Chromobacterium</taxon>
    </lineage>
</organism>
<dbReference type="Proteomes" id="UP001455709">
    <property type="component" value="Unassembled WGS sequence"/>
</dbReference>
<accession>A0ABV0FG26</accession>
<sequence length="916" mass="94397">MTESPKADEPDWSGLNLPVLTEVVDEQAVPTLAEEASTEAQAEVPEFDFSSELDLLAAELDEGEPQLEIPELTLDELLEAPKPEAEPAGGLDFSGLPSLELADADIAADGEELGFVLEPKAEAQAPEADGLAELMARADPQPSGEEPLDPHSAAPAEGAAEAVVPDEMGWSDVVAAASELPADAHPPAAEGAPEALPALEPESAIETPPVEAESLPELPIPDTADGREAPSAPEASRADAVPTAQAADEPPPFTSISIDSLPSGVLGGGAGREPPPSSGLEWLSELPSQQQAEPPKPTIKDMIAEAERVLAEERAKQQAANREVAEAFGLPQREEPSIAAAQPIEAPVVAPEVPHAAEADGALPGAGLEAEIAQPTADIEPAQETAAADAAAYEAASGLEGEAPQPFVDAPVEPLAAMPMERHQALAQSVTEPVAAAEADMAQAMPEMEALTVPDEPSEAAEAEAALDPDMPVEAFDAVVPQLAAEALPVADAEPLVDSGLEPASEPIELAADALAEDEAVLETAPLLVEQEAELEPVAESAPFIEAEPLEDGASEQIEADAEQAESLATVPDVEQALGEGEPADAEFSPAEAEPFGETDLASSQDGAQPDVVIPSEPAALAESTVLEPAADVEPELAEEASTDAMLPHAEMEAADESVPQPSSLDGAQSDETAPSEPAAMTEPAELAGLASDADPAHAEAMDGFAEPAEAAHSQAEPALDADLAALEAISLDAVLLELVPTPDAHAENVQAEPAAEEHGDAVSTLYEAVPQPAPLEDEDMPALSGLLGRSLAAPAPEDAPAPPQEMALDAPVSVVKVAAMSSAAGAGRQGPPATVLDEQALFNSLYERMLPRMKVELSLWLQDAIEVQAKQMLSGMMHQLKEDYEMLFGDALKESLRQALSDGDGVRRIGEDGHE</sequence>
<gene>
    <name evidence="2" type="ORF">ABGV49_18460</name>
</gene>
<keyword evidence="3" id="KW-1185">Reference proteome</keyword>
<feature type="region of interest" description="Disordered" evidence="1">
    <location>
        <begin position="580"/>
        <end position="612"/>
    </location>
</feature>
<feature type="compositionally biased region" description="Polar residues" evidence="1">
    <location>
        <begin position="660"/>
        <end position="673"/>
    </location>
</feature>
<feature type="region of interest" description="Disordered" evidence="1">
    <location>
        <begin position="652"/>
        <end position="681"/>
    </location>
</feature>
<reference evidence="2 3" key="1">
    <citation type="submission" date="2024-05" db="EMBL/GenBank/DDBJ databases">
        <authorList>
            <person name="De Oliveira J.P."/>
            <person name="Noriler S.A."/>
            <person name="De Oliveira A.G."/>
            <person name="Sipoli D.S."/>
        </authorList>
    </citation>
    <scope>NUCLEOTIDE SEQUENCE [LARGE SCALE GENOMIC DNA]</scope>
    <source>
        <strain evidence="2 3">LABIM189</strain>
    </source>
</reference>
<feature type="compositionally biased region" description="Low complexity" evidence="1">
    <location>
        <begin position="381"/>
        <end position="403"/>
    </location>
</feature>
<evidence type="ECO:0000313" key="2">
    <source>
        <dbReference type="EMBL" id="MEO2219040.1"/>
    </source>
</evidence>
<evidence type="ECO:0008006" key="4">
    <source>
        <dbReference type="Google" id="ProtNLM"/>
    </source>
</evidence>
<name>A0ABV0FG26_9NEIS</name>
<feature type="region of interest" description="Disordered" evidence="1">
    <location>
        <begin position="381"/>
        <end position="407"/>
    </location>
</feature>